<comment type="caution">
    <text evidence="2">The sequence shown here is derived from an EMBL/GenBank/DDBJ whole genome shotgun (WGS) entry which is preliminary data.</text>
</comment>
<accession>A0ABW3LGR5</accession>
<comment type="similarity">
    <text evidence="1">Belongs to the ROK (NagC/XylR) family.</text>
</comment>
<organism evidence="2 3">
    <name type="scientific">Virgibacillus byunsanensis</name>
    <dbReference type="NCBI Taxonomy" id="570945"/>
    <lineage>
        <taxon>Bacteria</taxon>
        <taxon>Bacillati</taxon>
        <taxon>Bacillota</taxon>
        <taxon>Bacilli</taxon>
        <taxon>Bacillales</taxon>
        <taxon>Bacillaceae</taxon>
        <taxon>Virgibacillus</taxon>
    </lineage>
</organism>
<sequence length="299" mass="32927">MRYTLGVDIGGTKVAAVIISESQEILYRAEVPSNPQDKEKMFKQVVKSIDMVLTESNLQVKDIEGMGVGVPGKVDRENGIAIYQNNLPWENFPIVKRLQESFSIENIIIDNDVYMAAFAEWTAANIKGEKTFVYVTVSTGVSCSIIHNGSFIRGAGFAGELGLFPVLSHSTSRGLNNLEKAASGPAIQKLAVQYFDDGDITLEDIFRKYQNGDSTAQILIQEVIDSLAHGIYSIICLLDPHKIVFGGGVMIHNSFLLDLVKTELRNYLIPEQQNILSRMEISHYKQNAGIIGAGLKGKE</sequence>
<dbReference type="InterPro" id="IPR043129">
    <property type="entry name" value="ATPase_NBD"/>
</dbReference>
<dbReference type="RefSeq" id="WP_390359081.1">
    <property type="nucleotide sequence ID" value="NZ_JBHTKJ010000007.1"/>
</dbReference>
<dbReference type="Pfam" id="PF00480">
    <property type="entry name" value="ROK"/>
    <property type="match status" value="1"/>
</dbReference>
<evidence type="ECO:0000313" key="2">
    <source>
        <dbReference type="EMBL" id="MFD1037212.1"/>
    </source>
</evidence>
<protein>
    <submittedName>
        <fullName evidence="2">ROK family protein</fullName>
    </submittedName>
</protein>
<dbReference type="Gene3D" id="3.30.420.40">
    <property type="match status" value="2"/>
</dbReference>
<dbReference type="Proteomes" id="UP001597040">
    <property type="component" value="Unassembled WGS sequence"/>
</dbReference>
<dbReference type="PANTHER" id="PTHR18964:SF149">
    <property type="entry name" value="BIFUNCTIONAL UDP-N-ACETYLGLUCOSAMINE 2-EPIMERASE_N-ACETYLMANNOSAMINE KINASE"/>
    <property type="match status" value="1"/>
</dbReference>
<dbReference type="InterPro" id="IPR000600">
    <property type="entry name" value="ROK"/>
</dbReference>
<keyword evidence="3" id="KW-1185">Reference proteome</keyword>
<dbReference type="SUPFAM" id="SSF53067">
    <property type="entry name" value="Actin-like ATPase domain"/>
    <property type="match status" value="1"/>
</dbReference>
<dbReference type="EMBL" id="JBHTKJ010000007">
    <property type="protein sequence ID" value="MFD1037212.1"/>
    <property type="molecule type" value="Genomic_DNA"/>
</dbReference>
<proteinExistence type="inferred from homology"/>
<gene>
    <name evidence="2" type="ORF">ACFQ3N_02080</name>
</gene>
<name>A0ABW3LGR5_9BACI</name>
<dbReference type="PANTHER" id="PTHR18964">
    <property type="entry name" value="ROK (REPRESSOR, ORF, KINASE) FAMILY"/>
    <property type="match status" value="1"/>
</dbReference>
<evidence type="ECO:0000256" key="1">
    <source>
        <dbReference type="ARBA" id="ARBA00006479"/>
    </source>
</evidence>
<evidence type="ECO:0000313" key="3">
    <source>
        <dbReference type="Proteomes" id="UP001597040"/>
    </source>
</evidence>
<reference evidence="3" key="1">
    <citation type="journal article" date="2019" name="Int. J. Syst. Evol. Microbiol.">
        <title>The Global Catalogue of Microorganisms (GCM) 10K type strain sequencing project: providing services to taxonomists for standard genome sequencing and annotation.</title>
        <authorList>
            <consortium name="The Broad Institute Genomics Platform"/>
            <consortium name="The Broad Institute Genome Sequencing Center for Infectious Disease"/>
            <person name="Wu L."/>
            <person name="Ma J."/>
        </authorList>
    </citation>
    <scope>NUCLEOTIDE SEQUENCE [LARGE SCALE GENOMIC DNA]</scope>
    <source>
        <strain evidence="3">CCUG 56754</strain>
    </source>
</reference>